<dbReference type="AlphaFoldDB" id="A0AAE3DEE1"/>
<evidence type="ECO:0000256" key="1">
    <source>
        <dbReference type="SAM" id="Phobius"/>
    </source>
</evidence>
<sequence>MYEAFREAPQSKKDRSRLKLGLWITLAAVLLALTATPLVWASRQSAGYRRYMDALNGSVLYAREHDGVWLERAGSRVHYPQLAGAGISEKLRQAGMGKRQQELPEGEGVTLDFGDGSLLRLWEVPIRGGYTPEETFGVFVAYTYPDGETYCYDTDNLGWDRVVDSLPSAG</sequence>
<proteinExistence type="predicted"/>
<reference evidence="2" key="1">
    <citation type="submission" date="2021-10" db="EMBL/GenBank/DDBJ databases">
        <title>Anaerobic single-cell dispensing facilitates the cultivation of human gut bacteria.</title>
        <authorList>
            <person name="Afrizal A."/>
        </authorList>
    </citation>
    <scope>NUCLEOTIDE SEQUENCE</scope>
    <source>
        <strain evidence="2">CLA-AA-H272</strain>
    </source>
</reference>
<evidence type="ECO:0000313" key="3">
    <source>
        <dbReference type="Proteomes" id="UP001199319"/>
    </source>
</evidence>
<name>A0AAE3DEE1_9FIRM</name>
<keyword evidence="1" id="KW-0812">Transmembrane</keyword>
<protein>
    <submittedName>
        <fullName evidence="2">Uncharacterized protein</fullName>
    </submittedName>
</protein>
<organism evidence="2 3">
    <name type="scientific">Brotocaccenecus cirricatena</name>
    <dbReference type="NCBI Taxonomy" id="3064195"/>
    <lineage>
        <taxon>Bacteria</taxon>
        <taxon>Bacillati</taxon>
        <taxon>Bacillota</taxon>
        <taxon>Clostridia</taxon>
        <taxon>Eubacteriales</taxon>
        <taxon>Oscillospiraceae</taxon>
        <taxon>Brotocaccenecus</taxon>
    </lineage>
</organism>
<keyword evidence="3" id="KW-1185">Reference proteome</keyword>
<evidence type="ECO:0000313" key="2">
    <source>
        <dbReference type="EMBL" id="MCC2128601.1"/>
    </source>
</evidence>
<keyword evidence="1" id="KW-1133">Transmembrane helix</keyword>
<dbReference type="Proteomes" id="UP001199319">
    <property type="component" value="Unassembled WGS sequence"/>
</dbReference>
<keyword evidence="1" id="KW-0472">Membrane</keyword>
<feature type="transmembrane region" description="Helical" evidence="1">
    <location>
        <begin position="20"/>
        <end position="40"/>
    </location>
</feature>
<dbReference type="RefSeq" id="WP_302927961.1">
    <property type="nucleotide sequence ID" value="NZ_JAJEPW010000006.1"/>
</dbReference>
<accession>A0AAE3DEE1</accession>
<comment type="caution">
    <text evidence="2">The sequence shown here is derived from an EMBL/GenBank/DDBJ whole genome shotgun (WGS) entry which is preliminary data.</text>
</comment>
<gene>
    <name evidence="2" type="ORF">LKD37_03530</name>
</gene>
<dbReference type="EMBL" id="JAJEPW010000006">
    <property type="protein sequence ID" value="MCC2128601.1"/>
    <property type="molecule type" value="Genomic_DNA"/>
</dbReference>